<keyword evidence="7 10" id="KW-0520">NAD</keyword>
<reference evidence="12 13" key="1">
    <citation type="submission" date="2020-03" db="EMBL/GenBank/DDBJ databases">
        <title>Genomic Encyclopedia of Type Strains, Phase IV (KMG-IV): sequencing the most valuable type-strain genomes for metagenomic binning, comparative biology and taxonomic classification.</title>
        <authorList>
            <person name="Goeker M."/>
        </authorList>
    </citation>
    <scope>NUCLEOTIDE SEQUENCE [LARGE SCALE GENOMIC DNA]</scope>
    <source>
        <strain evidence="12 13">DSM 4736</strain>
    </source>
</reference>
<evidence type="ECO:0000259" key="11">
    <source>
        <dbReference type="Pfam" id="PF01370"/>
    </source>
</evidence>
<dbReference type="UniPathway" id="UPA00214"/>
<dbReference type="GO" id="GO:0003978">
    <property type="term" value="F:UDP-glucose 4-epimerase activity"/>
    <property type="evidence" value="ECO:0007669"/>
    <property type="project" value="UniProtKB-UniRule"/>
</dbReference>
<gene>
    <name evidence="12" type="ORF">GGQ87_000112</name>
</gene>
<dbReference type="InterPro" id="IPR001509">
    <property type="entry name" value="Epimerase_deHydtase"/>
</dbReference>
<evidence type="ECO:0000256" key="5">
    <source>
        <dbReference type="ARBA" id="ARBA00013189"/>
    </source>
</evidence>
<dbReference type="Pfam" id="PF01370">
    <property type="entry name" value="Epimerase"/>
    <property type="match status" value="1"/>
</dbReference>
<sequence>MSDARRVLVTGGAGYIGSHTAKALAKAGHLPVAFDDLSNGHTEAVRWGPLVIGDVRDPAAVEACMREHRIDSVIHFAGLIEVGRSVVEPDIFWDVNLNGVASVLNAMRACNVDRLVFSSTAAVYGQPDVASLDPLAETLPTQPINPYGDSKLAAERLIAAHARAFGVKGIALRYFNACGADPDGEIGEAHQPESHLIPLAIEAALGLGPALTVFGQDFPTPDGSCIRDYIHVADLADAHVRALGADVGDEGFAAMNLGVGRGRSVLEVIEAVSAAVGHATPYSVGPRRPGDPACLVANPERAQARLGWTPRYTDLEEIVATAVAWRRAPAFGPRLLDSPKEVA</sequence>
<dbReference type="SUPFAM" id="SSF51735">
    <property type="entry name" value="NAD(P)-binding Rossmann-fold domains"/>
    <property type="match status" value="1"/>
</dbReference>
<keyword evidence="8 10" id="KW-0413">Isomerase</keyword>
<feature type="domain" description="NAD-dependent epimerase/dehydratase" evidence="11">
    <location>
        <begin position="7"/>
        <end position="257"/>
    </location>
</feature>
<evidence type="ECO:0000256" key="9">
    <source>
        <dbReference type="ARBA" id="ARBA00023277"/>
    </source>
</evidence>
<evidence type="ECO:0000256" key="8">
    <source>
        <dbReference type="ARBA" id="ARBA00023235"/>
    </source>
</evidence>
<keyword evidence="13" id="KW-1185">Reference proteome</keyword>
<comment type="similarity">
    <text evidence="4 10">Belongs to the NAD(P)-dependent epimerase/dehydratase family.</text>
</comment>
<dbReference type="RefSeq" id="WP_168044789.1">
    <property type="nucleotide sequence ID" value="NZ_JAATJM010000001.1"/>
</dbReference>
<dbReference type="EC" id="5.1.3.2" evidence="5 10"/>
<dbReference type="GO" id="GO:0006012">
    <property type="term" value="P:galactose metabolic process"/>
    <property type="evidence" value="ECO:0007669"/>
    <property type="project" value="UniProtKB-UniPathway"/>
</dbReference>
<evidence type="ECO:0000256" key="2">
    <source>
        <dbReference type="ARBA" id="ARBA00001911"/>
    </source>
</evidence>
<dbReference type="NCBIfam" id="TIGR01179">
    <property type="entry name" value="galE"/>
    <property type="match status" value="1"/>
</dbReference>
<organism evidence="12 13">
    <name type="scientific">Brevundimonas alba</name>
    <dbReference type="NCBI Taxonomy" id="74314"/>
    <lineage>
        <taxon>Bacteria</taxon>
        <taxon>Pseudomonadati</taxon>
        <taxon>Pseudomonadota</taxon>
        <taxon>Alphaproteobacteria</taxon>
        <taxon>Caulobacterales</taxon>
        <taxon>Caulobacteraceae</taxon>
        <taxon>Brevundimonas</taxon>
    </lineage>
</organism>
<accession>A0A7X5YHL8</accession>
<dbReference type="Gene3D" id="3.90.25.10">
    <property type="entry name" value="UDP-galactose 4-epimerase, domain 1"/>
    <property type="match status" value="1"/>
</dbReference>
<evidence type="ECO:0000256" key="7">
    <source>
        <dbReference type="ARBA" id="ARBA00023027"/>
    </source>
</evidence>
<evidence type="ECO:0000256" key="10">
    <source>
        <dbReference type="RuleBase" id="RU366046"/>
    </source>
</evidence>
<dbReference type="EMBL" id="JAATJM010000001">
    <property type="protein sequence ID" value="NJC39854.1"/>
    <property type="molecule type" value="Genomic_DNA"/>
</dbReference>
<dbReference type="CDD" id="cd05247">
    <property type="entry name" value="UDP_G4E_1_SDR_e"/>
    <property type="match status" value="1"/>
</dbReference>
<dbReference type="Gene3D" id="3.40.50.720">
    <property type="entry name" value="NAD(P)-binding Rossmann-like Domain"/>
    <property type="match status" value="1"/>
</dbReference>
<protein>
    <recommendedName>
        <fullName evidence="6 10">UDP-glucose 4-epimerase</fullName>
        <ecNumber evidence="5 10">5.1.3.2</ecNumber>
    </recommendedName>
</protein>
<comment type="cofactor">
    <cofactor evidence="2 10">
        <name>NAD(+)</name>
        <dbReference type="ChEBI" id="CHEBI:57540"/>
    </cofactor>
</comment>
<evidence type="ECO:0000256" key="1">
    <source>
        <dbReference type="ARBA" id="ARBA00000083"/>
    </source>
</evidence>
<dbReference type="PANTHER" id="PTHR43725:SF53">
    <property type="entry name" value="UDP-ARABINOSE 4-EPIMERASE 1"/>
    <property type="match status" value="1"/>
</dbReference>
<comment type="pathway">
    <text evidence="3 10">Carbohydrate metabolism; galactose metabolism.</text>
</comment>
<dbReference type="Proteomes" id="UP000587415">
    <property type="component" value="Unassembled WGS sequence"/>
</dbReference>
<comment type="caution">
    <text evidence="12">The sequence shown here is derived from an EMBL/GenBank/DDBJ whole genome shotgun (WGS) entry which is preliminary data.</text>
</comment>
<comment type="catalytic activity">
    <reaction evidence="1 10">
        <text>UDP-alpha-D-glucose = UDP-alpha-D-galactose</text>
        <dbReference type="Rhea" id="RHEA:22168"/>
        <dbReference type="ChEBI" id="CHEBI:58885"/>
        <dbReference type="ChEBI" id="CHEBI:66914"/>
        <dbReference type="EC" id="5.1.3.2"/>
    </reaction>
</comment>
<name>A0A7X5YHL8_9CAUL</name>
<evidence type="ECO:0000313" key="12">
    <source>
        <dbReference type="EMBL" id="NJC39854.1"/>
    </source>
</evidence>
<evidence type="ECO:0000256" key="4">
    <source>
        <dbReference type="ARBA" id="ARBA00007637"/>
    </source>
</evidence>
<evidence type="ECO:0000256" key="6">
    <source>
        <dbReference type="ARBA" id="ARBA00018569"/>
    </source>
</evidence>
<evidence type="ECO:0000313" key="13">
    <source>
        <dbReference type="Proteomes" id="UP000587415"/>
    </source>
</evidence>
<dbReference type="PANTHER" id="PTHR43725">
    <property type="entry name" value="UDP-GLUCOSE 4-EPIMERASE"/>
    <property type="match status" value="1"/>
</dbReference>
<dbReference type="AlphaFoldDB" id="A0A7X5YHL8"/>
<comment type="subunit">
    <text evidence="10">Homodimer.</text>
</comment>
<dbReference type="InterPro" id="IPR036291">
    <property type="entry name" value="NAD(P)-bd_dom_sf"/>
</dbReference>
<keyword evidence="9 10" id="KW-0119">Carbohydrate metabolism</keyword>
<evidence type="ECO:0000256" key="3">
    <source>
        <dbReference type="ARBA" id="ARBA00004947"/>
    </source>
</evidence>
<proteinExistence type="inferred from homology"/>
<dbReference type="InterPro" id="IPR005886">
    <property type="entry name" value="UDP_G4E"/>
</dbReference>